<dbReference type="AlphaFoldDB" id="D3Z087"/>
<feature type="compositionally biased region" description="Basic and acidic residues" evidence="1">
    <location>
        <begin position="37"/>
        <end position="47"/>
    </location>
</feature>
<reference evidence="2" key="4">
    <citation type="submission" date="2025-09" db="UniProtKB">
        <authorList>
            <consortium name="Ensembl"/>
        </authorList>
    </citation>
    <scope>IDENTIFICATION</scope>
    <source>
        <strain evidence="2">C57BL/6J</strain>
    </source>
</reference>
<dbReference type="GeneTree" id="ENSGT00940000157302"/>
<dbReference type="Proteomes" id="UP000000589">
    <property type="component" value="Chromosome 18"/>
</dbReference>
<protein>
    <submittedName>
        <fullName evidence="2">Katanin p60 subunit A-like 2</fullName>
    </submittedName>
</protein>
<reference evidence="2 4" key="1">
    <citation type="journal article" date="2009" name="PLoS Biol.">
        <title>Lineage-specific biology revealed by a finished genome assembly of the mouse.</title>
        <authorList>
            <consortium name="Mouse Genome Sequencing Consortium"/>
            <person name="Church D.M."/>
            <person name="Goodstadt L."/>
            <person name="Hillier L.W."/>
            <person name="Zody M.C."/>
            <person name="Goldstein S."/>
            <person name="She X."/>
            <person name="Bult C.J."/>
            <person name="Agarwala R."/>
            <person name="Cherry J.L."/>
            <person name="DiCuccio M."/>
            <person name="Hlavina W."/>
            <person name="Kapustin Y."/>
            <person name="Meric P."/>
            <person name="Maglott D."/>
            <person name="Birtle Z."/>
            <person name="Marques A.C."/>
            <person name="Graves T."/>
            <person name="Zhou S."/>
            <person name="Teague B."/>
            <person name="Potamousis K."/>
            <person name="Churas C."/>
            <person name="Place M."/>
            <person name="Herschleb J."/>
            <person name="Runnheim R."/>
            <person name="Forrest D."/>
            <person name="Amos-Landgraf J."/>
            <person name="Schwartz D.C."/>
            <person name="Cheng Z."/>
            <person name="Lindblad-Toh K."/>
            <person name="Eichler E.E."/>
            <person name="Ponting C.P."/>
        </authorList>
    </citation>
    <scope>NUCLEOTIDE SEQUENCE [LARGE SCALE GENOMIC DNA]</scope>
    <source>
        <strain evidence="2 4">C57BL/6J</strain>
    </source>
</reference>
<dbReference type="Ensembl" id="ENSMUST00000123650.2">
    <property type="protein sequence ID" value="ENSMUSP00000115489.2"/>
    <property type="gene ID" value="ENSMUSG00000025420.14"/>
</dbReference>
<evidence type="ECO:0000313" key="3">
    <source>
        <dbReference type="MGI" id="MGI:1924234"/>
    </source>
</evidence>
<name>D3Z087_MOUSE</name>
<dbReference type="AGR" id="MGI:1924234"/>
<keyword evidence="4" id="KW-1185">Reference proteome</keyword>
<reference evidence="2" key="3">
    <citation type="submission" date="2025-08" db="UniProtKB">
        <authorList>
            <consortium name="Ensembl"/>
        </authorList>
    </citation>
    <scope>IDENTIFICATION</scope>
    <source>
        <strain evidence="2">C57BL/6J</strain>
    </source>
</reference>
<sequence>MELSYQTLKLTHQAREAESVTDTQAESTDFGLNISKIHKDQPEEKAQPRRVSGAQGPRMERGTCLKKKENKAYSCCQTGKRRQKH</sequence>
<gene>
    <name evidence="2 3" type="primary">Katnal2</name>
</gene>
<dbReference type="ExpressionAtlas" id="D3Z087">
    <property type="expression patterns" value="baseline and differential"/>
</dbReference>
<evidence type="ECO:0000313" key="4">
    <source>
        <dbReference type="Proteomes" id="UP000000589"/>
    </source>
</evidence>
<reference evidence="2 4" key="2">
    <citation type="journal article" date="2011" name="PLoS Biol.">
        <title>Modernizing reference genome assemblies.</title>
        <authorList>
            <person name="Church D.M."/>
            <person name="Schneider V.A."/>
            <person name="Graves T."/>
            <person name="Auger K."/>
            <person name="Cunningham F."/>
            <person name="Bouk N."/>
            <person name="Chen H.C."/>
            <person name="Agarwala R."/>
            <person name="McLaren W.M."/>
            <person name="Ritchie G.R."/>
            <person name="Albracht D."/>
            <person name="Kremitzki M."/>
            <person name="Rock S."/>
            <person name="Kotkiewicz H."/>
            <person name="Kremitzki C."/>
            <person name="Wollam A."/>
            <person name="Trani L."/>
            <person name="Fulton L."/>
            <person name="Fulton R."/>
            <person name="Matthews L."/>
            <person name="Whitehead S."/>
            <person name="Chow W."/>
            <person name="Torrance J."/>
            <person name="Dunn M."/>
            <person name="Harden G."/>
            <person name="Threadgold G."/>
            <person name="Wood J."/>
            <person name="Collins J."/>
            <person name="Heath P."/>
            <person name="Griffiths G."/>
            <person name="Pelan S."/>
            <person name="Grafham D."/>
            <person name="Eichler E.E."/>
            <person name="Weinstock G."/>
            <person name="Mardis E.R."/>
            <person name="Wilson R.K."/>
            <person name="Howe K."/>
            <person name="Flicek P."/>
            <person name="Hubbard T."/>
        </authorList>
    </citation>
    <scope>NUCLEOTIDE SEQUENCE [LARGE SCALE GENOMIC DNA]</scope>
    <source>
        <strain evidence="2 4">C57BL/6J</strain>
    </source>
</reference>
<dbReference type="UCSC" id="uc008fra.1">
    <property type="organism name" value="mouse"/>
</dbReference>
<proteinExistence type="predicted"/>
<dbReference type="VEuPathDB" id="HostDB:ENSMUSG00000025420"/>
<evidence type="ECO:0000313" key="2">
    <source>
        <dbReference type="Ensembl" id="ENSMUSP00000115489.2"/>
    </source>
</evidence>
<feature type="region of interest" description="Disordered" evidence="1">
    <location>
        <begin position="34"/>
        <end position="65"/>
    </location>
</feature>
<accession>D3Z087</accession>
<dbReference type="Bgee" id="ENSMUSG00000025420">
    <property type="expression patterns" value="Expressed in spermatid and 120 other cell types or tissues"/>
</dbReference>
<dbReference type="MGI" id="MGI:1924234">
    <property type="gene designation" value="Katnal2"/>
</dbReference>
<dbReference type="HOGENOM" id="CLU_2512063_0_0_1"/>
<evidence type="ECO:0000256" key="1">
    <source>
        <dbReference type="SAM" id="MobiDB-lite"/>
    </source>
</evidence>
<organism evidence="2 4">
    <name type="scientific">Mus musculus</name>
    <name type="common">Mouse</name>
    <dbReference type="NCBI Taxonomy" id="10090"/>
    <lineage>
        <taxon>Eukaryota</taxon>
        <taxon>Metazoa</taxon>
        <taxon>Chordata</taxon>
        <taxon>Craniata</taxon>
        <taxon>Vertebrata</taxon>
        <taxon>Euteleostomi</taxon>
        <taxon>Mammalia</taxon>
        <taxon>Eutheria</taxon>
        <taxon>Euarchontoglires</taxon>
        <taxon>Glires</taxon>
        <taxon>Rodentia</taxon>
        <taxon>Myomorpha</taxon>
        <taxon>Muroidea</taxon>
        <taxon>Muridae</taxon>
        <taxon>Murinae</taxon>
        <taxon>Mus</taxon>
        <taxon>Mus</taxon>
    </lineage>
</organism>
<dbReference type="Antibodypedia" id="22528">
    <property type="antibodies" value="61 antibodies from 17 providers"/>
</dbReference>